<accession>A0A0E0HJ64</accession>
<evidence type="ECO:0000313" key="1">
    <source>
        <dbReference type="EnsemblPlants" id="ONIVA05G29690.6"/>
    </source>
</evidence>
<dbReference type="EnsemblPlants" id="ONIVA05G29690.6">
    <property type="protein sequence ID" value="ONIVA05G29690.6"/>
    <property type="gene ID" value="ONIVA05G29690"/>
</dbReference>
<name>A0A0E0HJ64_ORYNI</name>
<dbReference type="Proteomes" id="UP000006591">
    <property type="component" value="Chromosome 5"/>
</dbReference>
<organism evidence="1">
    <name type="scientific">Oryza nivara</name>
    <name type="common">Indian wild rice</name>
    <name type="synonym">Oryza sativa f. spontanea</name>
    <dbReference type="NCBI Taxonomy" id="4536"/>
    <lineage>
        <taxon>Eukaryota</taxon>
        <taxon>Viridiplantae</taxon>
        <taxon>Streptophyta</taxon>
        <taxon>Embryophyta</taxon>
        <taxon>Tracheophyta</taxon>
        <taxon>Spermatophyta</taxon>
        <taxon>Magnoliopsida</taxon>
        <taxon>Liliopsida</taxon>
        <taxon>Poales</taxon>
        <taxon>Poaceae</taxon>
        <taxon>BOP clade</taxon>
        <taxon>Oryzoideae</taxon>
        <taxon>Oryzeae</taxon>
        <taxon>Oryzinae</taxon>
        <taxon>Oryza</taxon>
    </lineage>
</organism>
<dbReference type="Gramene" id="ONIVA05G29690.6">
    <property type="protein sequence ID" value="ONIVA05G29690.6"/>
    <property type="gene ID" value="ONIVA05G29690"/>
</dbReference>
<dbReference type="AlphaFoldDB" id="A0A0E0HJ64"/>
<evidence type="ECO:0000313" key="2">
    <source>
        <dbReference type="Proteomes" id="UP000006591"/>
    </source>
</evidence>
<reference evidence="1" key="1">
    <citation type="submission" date="2015-04" db="UniProtKB">
        <authorList>
            <consortium name="EnsemblPlants"/>
        </authorList>
    </citation>
    <scope>IDENTIFICATION</scope>
    <source>
        <strain evidence="1">SL10</strain>
    </source>
</reference>
<dbReference type="HOGENOM" id="CLU_2417091_0_0_1"/>
<keyword evidence="2" id="KW-1185">Reference proteome</keyword>
<proteinExistence type="predicted"/>
<protein>
    <submittedName>
        <fullName evidence="1">Uncharacterized protein</fullName>
    </submittedName>
</protein>
<reference evidence="1" key="2">
    <citation type="submission" date="2018-04" db="EMBL/GenBank/DDBJ databases">
        <title>OnivRS2 (Oryza nivara Reference Sequence Version 2).</title>
        <authorList>
            <person name="Zhang J."/>
            <person name="Kudrna D."/>
            <person name="Lee S."/>
            <person name="Talag J."/>
            <person name="Rajasekar S."/>
            <person name="Welchert J."/>
            <person name="Hsing Y.-I."/>
            <person name="Wing R.A."/>
        </authorList>
    </citation>
    <scope>NUCLEOTIDE SEQUENCE [LARGE SCALE GENOMIC DNA]</scope>
    <source>
        <strain evidence="1">SL10</strain>
    </source>
</reference>
<sequence length="98" mass="11098">MAAIKLDLPVPGGPYSSFWSMASVSNVDGWWRSIGDHESEYSFMYIWRILSWSFMALAVAMMNGSSSPSSMVTTIFSEDSSMLLTRRRCMLLLMRVAR</sequence>